<dbReference type="Gene3D" id="1.10.150.650">
    <property type="match status" value="1"/>
</dbReference>
<evidence type="ECO:0000259" key="1">
    <source>
        <dbReference type="SMART" id="SM00481"/>
    </source>
</evidence>
<sequence>MKIDLHSHTRHSDGLLTPVELLQRAELRGVDVLAITDHDTVAAIPEARDYLAAHGKGLQLIPGVEISSRWHSFEIHLVGLNIDADCPVLQQRLQQQLHKRTERVQAIAERLSRRCKLPDVFPELEAMADGAALTRAHVARYLVQQGVVDTMGKAFDKYLGRGKSCYVAPNWVELAEAVVWIQQAGGQAVLAHPLKYQLSGKWLRRLVVDFASAGGDAMEVVSPQQTPQQRAELWALCQQYGLLASVGSDFHQPTPWNELGKNLYLTDAMTPVWANWSLAGQQALPLSSE</sequence>
<dbReference type="SUPFAM" id="SSF89550">
    <property type="entry name" value="PHP domain-like"/>
    <property type="match status" value="1"/>
</dbReference>
<protein>
    <submittedName>
        <fullName evidence="2">PHP domain-containing protein</fullName>
    </submittedName>
</protein>
<dbReference type="InterPro" id="IPR016195">
    <property type="entry name" value="Pol/histidinol_Pase-like"/>
</dbReference>
<dbReference type="CDD" id="cd07438">
    <property type="entry name" value="PHP_HisPPase_AMP"/>
    <property type="match status" value="1"/>
</dbReference>
<gene>
    <name evidence="2" type="ORF">Q3O59_10475</name>
</gene>
<proteinExistence type="predicted"/>
<dbReference type="RefSeq" id="WP_305945535.1">
    <property type="nucleotide sequence ID" value="NZ_JAUZVY010000004.1"/>
</dbReference>
<dbReference type="PANTHER" id="PTHR42924:SF3">
    <property type="entry name" value="POLYMERASE_HISTIDINOL PHOSPHATASE N-TERMINAL DOMAIN-CONTAINING PROTEIN"/>
    <property type="match status" value="1"/>
</dbReference>
<evidence type="ECO:0000313" key="3">
    <source>
        <dbReference type="Proteomes" id="UP001236258"/>
    </source>
</evidence>
<dbReference type="SMART" id="SM00481">
    <property type="entry name" value="POLIIIAc"/>
    <property type="match status" value="1"/>
</dbReference>
<comment type="caution">
    <text evidence="2">The sequence shown here is derived from an EMBL/GenBank/DDBJ whole genome shotgun (WGS) entry which is preliminary data.</text>
</comment>
<dbReference type="InterPro" id="IPR003141">
    <property type="entry name" value="Pol/His_phosphatase_N"/>
</dbReference>
<dbReference type="InterPro" id="IPR004013">
    <property type="entry name" value="PHP_dom"/>
</dbReference>
<accession>A0ABT9GRB9</accession>
<feature type="domain" description="Polymerase/histidinol phosphatase N-terminal" evidence="1">
    <location>
        <begin position="3"/>
        <end position="70"/>
    </location>
</feature>
<evidence type="ECO:0000313" key="2">
    <source>
        <dbReference type="EMBL" id="MDP4529449.1"/>
    </source>
</evidence>
<dbReference type="Pfam" id="PF02811">
    <property type="entry name" value="PHP"/>
    <property type="match status" value="1"/>
</dbReference>
<reference evidence="2 3" key="1">
    <citation type="submission" date="2023-08" db="EMBL/GenBank/DDBJ databases">
        <authorList>
            <person name="Joshi A."/>
            <person name="Thite S."/>
        </authorList>
    </citation>
    <scope>NUCLEOTIDE SEQUENCE [LARGE SCALE GENOMIC DNA]</scope>
    <source>
        <strain evidence="2 3">1E1</strain>
    </source>
</reference>
<dbReference type="InterPro" id="IPR052018">
    <property type="entry name" value="PHP_domain"/>
</dbReference>
<dbReference type="Proteomes" id="UP001236258">
    <property type="component" value="Unassembled WGS sequence"/>
</dbReference>
<dbReference type="Gene3D" id="3.20.20.140">
    <property type="entry name" value="Metal-dependent hydrolases"/>
    <property type="match status" value="1"/>
</dbReference>
<dbReference type="EMBL" id="JAUZVY010000004">
    <property type="protein sequence ID" value="MDP4529449.1"/>
    <property type="molecule type" value="Genomic_DNA"/>
</dbReference>
<name>A0ABT9GRB9_9GAMM</name>
<keyword evidence="3" id="KW-1185">Reference proteome</keyword>
<dbReference type="PANTHER" id="PTHR42924">
    <property type="entry name" value="EXONUCLEASE"/>
    <property type="match status" value="1"/>
</dbReference>
<organism evidence="2 3">
    <name type="scientific">Alkalimonas delamerensis</name>
    <dbReference type="NCBI Taxonomy" id="265981"/>
    <lineage>
        <taxon>Bacteria</taxon>
        <taxon>Pseudomonadati</taxon>
        <taxon>Pseudomonadota</taxon>
        <taxon>Gammaproteobacteria</taxon>
        <taxon>Alkalimonas</taxon>
    </lineage>
</organism>